<evidence type="ECO:0000313" key="2">
    <source>
        <dbReference type="Proteomes" id="UP000250299"/>
    </source>
</evidence>
<gene>
    <name evidence="1" type="ORF">DKY63_00285</name>
</gene>
<dbReference type="OrthoDB" id="7029996at2"/>
<organism evidence="1 2">
    <name type="scientific">Pseudomonas putida</name>
    <name type="common">Arthrobacter siderocapsulatus</name>
    <dbReference type="NCBI Taxonomy" id="303"/>
    <lineage>
        <taxon>Bacteria</taxon>
        <taxon>Pseudomonadati</taxon>
        <taxon>Pseudomonadota</taxon>
        <taxon>Gammaproteobacteria</taxon>
        <taxon>Pseudomonadales</taxon>
        <taxon>Pseudomonadaceae</taxon>
        <taxon>Pseudomonas</taxon>
    </lineage>
</organism>
<name>A0A2Z4RBE9_PSEPU</name>
<proteinExistence type="predicted"/>
<evidence type="ECO:0000313" key="1">
    <source>
        <dbReference type="EMBL" id="AWY38423.1"/>
    </source>
</evidence>
<sequence>MDVNDNAGSLTPRCALRFIASRLAPTGVAFAGSDRIITSTSGTPLVLSIPSMFAITSIKFC</sequence>
<dbReference type="EMBL" id="CP029693">
    <property type="protein sequence ID" value="AWY38423.1"/>
    <property type="molecule type" value="Genomic_DNA"/>
</dbReference>
<dbReference type="Proteomes" id="UP000250299">
    <property type="component" value="Chromosome"/>
</dbReference>
<accession>A0A2Z4RBE9</accession>
<reference evidence="1 2" key="1">
    <citation type="submission" date="2018-05" db="EMBL/GenBank/DDBJ databases">
        <title>Whole genome sequence of Pseudomonas putida JBC17.</title>
        <authorList>
            <person name="Lee Y.H."/>
            <person name="David K."/>
        </authorList>
    </citation>
    <scope>NUCLEOTIDE SEQUENCE [LARGE SCALE GENOMIC DNA]</scope>
    <source>
        <strain evidence="1 2">JBC17</strain>
    </source>
</reference>
<dbReference type="AlphaFoldDB" id="A0A2Z4RBE9"/>
<protein>
    <submittedName>
        <fullName evidence="1">Uncharacterized protein</fullName>
    </submittedName>
</protein>